<gene>
    <name evidence="1" type="ORF">RD110_06340</name>
</gene>
<dbReference type="RefSeq" id="WP_076197742.1">
    <property type="nucleotide sequence ID" value="NZ_CP019236.1"/>
</dbReference>
<dbReference type="Proteomes" id="UP000186609">
    <property type="component" value="Chromosome"/>
</dbReference>
<dbReference type="SUPFAM" id="SSF52540">
    <property type="entry name" value="P-loop containing nucleoside triphosphate hydrolases"/>
    <property type="match status" value="1"/>
</dbReference>
<dbReference type="Gene3D" id="3.40.50.300">
    <property type="entry name" value="P-loop containing nucleotide triphosphate hydrolases"/>
    <property type="match status" value="1"/>
</dbReference>
<reference evidence="1 2" key="1">
    <citation type="submission" date="2017-01" db="EMBL/GenBank/DDBJ databases">
        <authorList>
            <person name="Mah S.A."/>
            <person name="Swanson W.J."/>
            <person name="Moy G.W."/>
            <person name="Vacquier V.D."/>
        </authorList>
    </citation>
    <scope>NUCLEOTIDE SEQUENCE [LARGE SCALE GENOMIC DNA]</scope>
    <source>
        <strain evidence="1 2">DCY110</strain>
    </source>
</reference>
<dbReference type="STRING" id="1842727.RD110_06340"/>
<dbReference type="AlphaFoldDB" id="A0A1P8JSY1"/>
<evidence type="ECO:0000313" key="2">
    <source>
        <dbReference type="Proteomes" id="UP000186609"/>
    </source>
</evidence>
<proteinExistence type="predicted"/>
<protein>
    <submittedName>
        <fullName evidence="1">Mobilization protein</fullName>
    </submittedName>
</protein>
<organism evidence="1 2">
    <name type="scientific">Rhodoferax koreensis</name>
    <dbReference type="NCBI Taxonomy" id="1842727"/>
    <lineage>
        <taxon>Bacteria</taxon>
        <taxon>Pseudomonadati</taxon>
        <taxon>Pseudomonadota</taxon>
        <taxon>Betaproteobacteria</taxon>
        <taxon>Burkholderiales</taxon>
        <taxon>Comamonadaceae</taxon>
        <taxon>Rhodoferax</taxon>
    </lineage>
</organism>
<sequence>MANIHFIGGEKGGVGKSLTSRVLAQYMIDREIPFLGFDTDRSHPALMRFYAGYASPVVMEGQEALDVVVEAAAEVPDRRILVDLAAQTHAPLVQWMDDAGVVEMAGELGLRIFYWHVMDSGRDSVDLLEKLLDRFGPNVQYVLVRNQVRGNDFSALEASGQQARAQEMGAKIVSLKKLNEGVINKIDAGSSSFWKAKTAQDSGGLGLMDRQRVKMWLKDVYGELDSVGV</sequence>
<dbReference type="EMBL" id="CP019236">
    <property type="protein sequence ID" value="APW36859.1"/>
    <property type="molecule type" value="Genomic_DNA"/>
</dbReference>
<dbReference type="InterPro" id="IPR027417">
    <property type="entry name" value="P-loop_NTPase"/>
</dbReference>
<dbReference type="KEGG" id="rhy:RD110_06340"/>
<dbReference type="OrthoDB" id="69313at2"/>
<keyword evidence="2" id="KW-1185">Reference proteome</keyword>
<evidence type="ECO:0000313" key="1">
    <source>
        <dbReference type="EMBL" id="APW36859.1"/>
    </source>
</evidence>
<name>A0A1P8JSY1_9BURK</name>
<accession>A0A1P8JSY1</accession>